<evidence type="ECO:0000313" key="2">
    <source>
        <dbReference type="Proteomes" id="UP001190825"/>
    </source>
</evidence>
<dbReference type="RefSeq" id="WP_101779049.1">
    <property type="nucleotide sequence ID" value="NZ_NBUC01000132.1"/>
</dbReference>
<name>A0ABX4TFL4_9HYPH</name>
<keyword evidence="2" id="KW-1185">Reference proteome</keyword>
<comment type="caution">
    <text evidence="1">The sequence shown here is derived from an EMBL/GenBank/DDBJ whole genome shotgun (WGS) entry which is preliminary data.</text>
</comment>
<evidence type="ECO:0008006" key="3">
    <source>
        <dbReference type="Google" id="ProtNLM"/>
    </source>
</evidence>
<evidence type="ECO:0000313" key="1">
    <source>
        <dbReference type="EMBL" id="PLT97183.1"/>
    </source>
</evidence>
<sequence length="167" mass="17702">MSAPLIPTTTTKQADISLSRSELVHQQRVARAKAMDGALNDINRGKSPAPGASTRSSSGIESILIVDDASAPMVKAAKPAAVDLHRRVKVLEVALSPDAAKLLSLVLRADEAYRGAQLIDLSAFTVKNALGVSENEAIAARSELECHGLIIFHDNGSGHRGFYPRLP</sequence>
<protein>
    <recommendedName>
        <fullName evidence="3">Helix-turn-helix domain-containing protein</fullName>
    </recommendedName>
</protein>
<organism evidence="1 2">
    <name type="scientific">Sinorhizobium medicae</name>
    <dbReference type="NCBI Taxonomy" id="110321"/>
    <lineage>
        <taxon>Bacteria</taxon>
        <taxon>Pseudomonadati</taxon>
        <taxon>Pseudomonadota</taxon>
        <taxon>Alphaproteobacteria</taxon>
        <taxon>Hyphomicrobiales</taxon>
        <taxon>Rhizobiaceae</taxon>
        <taxon>Sinorhizobium/Ensifer group</taxon>
        <taxon>Sinorhizobium</taxon>
    </lineage>
</organism>
<proteinExistence type="predicted"/>
<dbReference type="Proteomes" id="UP001190825">
    <property type="component" value="Unassembled WGS sequence"/>
</dbReference>
<dbReference type="EMBL" id="NBUC01000132">
    <property type="protein sequence ID" value="PLT97183.1"/>
    <property type="molecule type" value="Genomic_DNA"/>
</dbReference>
<reference evidence="1 2" key="1">
    <citation type="journal article" date="2018" name="FEMS Microbiol. Ecol.">
        <title>Co-invading symbiotic mutualists of Medicago polymorpha retain high ancestral diversity and contain diverse accessory genomes.</title>
        <authorList>
            <person name="Porter S.S."/>
            <person name="Faber-Hammond J.J."/>
            <person name="Friesen M.L."/>
        </authorList>
    </citation>
    <scope>NUCLEOTIDE SEQUENCE [LARGE SCALE GENOMIC DNA]</scope>
    <source>
        <strain evidence="1 2">Str16</strain>
    </source>
</reference>
<gene>
    <name evidence="1" type="ORF">BMJ33_26360</name>
</gene>
<accession>A0ABX4TFL4</accession>